<dbReference type="AlphaFoldDB" id="A0A7M2J3J4"/>
<keyword evidence="1" id="KW-0472">Membrane</keyword>
<feature type="transmembrane region" description="Helical" evidence="1">
    <location>
        <begin position="52"/>
        <end position="72"/>
    </location>
</feature>
<keyword evidence="1" id="KW-1133">Transmembrane helix</keyword>
<feature type="transmembrane region" description="Helical" evidence="1">
    <location>
        <begin position="6"/>
        <end position="25"/>
    </location>
</feature>
<evidence type="ECO:0000256" key="1">
    <source>
        <dbReference type="SAM" id="Phobius"/>
    </source>
</evidence>
<reference evidence="2 3" key="1">
    <citation type="submission" date="2020-10" db="EMBL/GenBank/DDBJ databases">
        <title>Complete genome sequence of a novel Pseudomonas fluorescens strain isolated from the flower of kumarahou (Pomaderris kumeraho).</title>
        <authorList>
            <person name="Summers M.C."/>
            <person name="Nowak V."/>
            <person name="Fairhurst M.J."/>
            <person name="Owen J.G."/>
            <person name="Gerth M.L."/>
            <person name="Patrick W.M."/>
        </authorList>
    </citation>
    <scope>NUCLEOTIDE SEQUENCE [LARGE SCALE GENOMIC DNA]</scope>
    <source>
        <strain evidence="2 3">KF1</strain>
    </source>
</reference>
<gene>
    <name evidence="2" type="ORF">IM720_24360</name>
</gene>
<dbReference type="EMBL" id="CP063233">
    <property type="protein sequence ID" value="QOU03809.1"/>
    <property type="molecule type" value="Genomic_DNA"/>
</dbReference>
<proteinExistence type="predicted"/>
<sequence length="336" mass="37881">MNVFKLIALVVFPGLLTTVLIALYFKNRPYRPADVLKVFSLDPDHGLAKQALFWWSICTPAVYFIVFGLISWNDYRISISPEGFKNFITISTLPIALLSLSIPLGVVVARFHSTEQTARQIIIIRHKNNLDAFYSHRKEFFAYFDKIGSVNFLDTLELGYKINPRLHGLLFKGSPENGTPELDTALISQVIGKINLIRNCLNKVILNSDPEQTFTWYTIASREIYWISITFGIVEINNKLNNISVTLVGHNAEGNIIRQRSIGTTTTQAICAYRCVKSYLLTILHFAGNQTAIDEVYENDIEYIDKTGAYMHVHLNGPVIEQSFSGGLGTPWKVGN</sequence>
<evidence type="ECO:0000313" key="3">
    <source>
        <dbReference type="Proteomes" id="UP000593833"/>
    </source>
</evidence>
<feature type="transmembrane region" description="Helical" evidence="1">
    <location>
        <begin position="87"/>
        <end position="109"/>
    </location>
</feature>
<dbReference type="RefSeq" id="WP_193689684.1">
    <property type="nucleotide sequence ID" value="NZ_CP063233.1"/>
</dbReference>
<dbReference type="Proteomes" id="UP000593833">
    <property type="component" value="Chromosome"/>
</dbReference>
<evidence type="ECO:0000313" key="2">
    <source>
        <dbReference type="EMBL" id="QOU03809.1"/>
    </source>
</evidence>
<keyword evidence="1" id="KW-0812">Transmembrane</keyword>
<organism evidence="2 3">
    <name type="scientific">Pseudomonas fluorescens</name>
    <dbReference type="NCBI Taxonomy" id="294"/>
    <lineage>
        <taxon>Bacteria</taxon>
        <taxon>Pseudomonadati</taxon>
        <taxon>Pseudomonadota</taxon>
        <taxon>Gammaproteobacteria</taxon>
        <taxon>Pseudomonadales</taxon>
        <taxon>Pseudomonadaceae</taxon>
        <taxon>Pseudomonas</taxon>
    </lineage>
</organism>
<name>A0A7M2J3J4_PSEFL</name>
<evidence type="ECO:0008006" key="4">
    <source>
        <dbReference type="Google" id="ProtNLM"/>
    </source>
</evidence>
<protein>
    <recommendedName>
        <fullName evidence="4">Transmembrane protein</fullName>
    </recommendedName>
</protein>
<accession>A0A7M2J3J4</accession>